<feature type="transmembrane region" description="Helical" evidence="9">
    <location>
        <begin position="443"/>
        <end position="468"/>
    </location>
</feature>
<dbReference type="PROSITE" id="PS51371">
    <property type="entry name" value="CBS"/>
    <property type="match status" value="1"/>
</dbReference>
<feature type="transmembrane region" description="Helical" evidence="9">
    <location>
        <begin position="564"/>
        <end position="587"/>
    </location>
</feature>
<dbReference type="InterPro" id="IPR046342">
    <property type="entry name" value="CBS_dom_sf"/>
</dbReference>
<evidence type="ECO:0000256" key="5">
    <source>
        <dbReference type="ARBA" id="ARBA00023065"/>
    </source>
</evidence>
<feature type="transmembrane region" description="Helical" evidence="9">
    <location>
        <begin position="537"/>
        <end position="558"/>
    </location>
</feature>
<feature type="region of interest" description="Disordered" evidence="10">
    <location>
        <begin position="1"/>
        <end position="45"/>
    </location>
</feature>
<dbReference type="Proteomes" id="UP000789375">
    <property type="component" value="Unassembled WGS sequence"/>
</dbReference>
<reference evidence="12" key="1">
    <citation type="submission" date="2021-06" db="EMBL/GenBank/DDBJ databases">
        <authorList>
            <person name="Kallberg Y."/>
            <person name="Tangrot J."/>
            <person name="Rosling A."/>
        </authorList>
    </citation>
    <scope>NUCLEOTIDE SEQUENCE</scope>
    <source>
        <strain evidence="12">87-6 pot B 2015</strain>
    </source>
</reference>
<dbReference type="AlphaFoldDB" id="A0A9N9AXR8"/>
<protein>
    <recommendedName>
        <fullName evidence="9">Chloride channel protein</fullName>
    </recommendedName>
</protein>
<dbReference type="GO" id="GO:0005769">
    <property type="term" value="C:early endosome"/>
    <property type="evidence" value="ECO:0007669"/>
    <property type="project" value="TreeGrafter"/>
</dbReference>
<dbReference type="InterPro" id="IPR001807">
    <property type="entry name" value="ClC"/>
</dbReference>
<dbReference type="SMART" id="SM00116">
    <property type="entry name" value="CBS"/>
    <property type="match status" value="1"/>
</dbReference>
<dbReference type="EMBL" id="CAJVPP010001290">
    <property type="protein sequence ID" value="CAG8546478.1"/>
    <property type="molecule type" value="Genomic_DNA"/>
</dbReference>
<evidence type="ECO:0000256" key="9">
    <source>
        <dbReference type="RuleBase" id="RU361221"/>
    </source>
</evidence>
<feature type="transmembrane region" description="Helical" evidence="9">
    <location>
        <begin position="480"/>
        <end position="498"/>
    </location>
</feature>
<dbReference type="PANTHER" id="PTHR45711:SF6">
    <property type="entry name" value="CHLORIDE CHANNEL PROTEIN"/>
    <property type="match status" value="1"/>
</dbReference>
<feature type="transmembrane region" description="Helical" evidence="9">
    <location>
        <begin position="315"/>
        <end position="332"/>
    </location>
</feature>
<dbReference type="GO" id="GO:0005794">
    <property type="term" value="C:Golgi apparatus"/>
    <property type="evidence" value="ECO:0007669"/>
    <property type="project" value="TreeGrafter"/>
</dbReference>
<dbReference type="PRINTS" id="PR00762">
    <property type="entry name" value="CLCHANNEL"/>
</dbReference>
<dbReference type="InterPro" id="IPR014743">
    <property type="entry name" value="Cl-channel_core"/>
</dbReference>
<keyword evidence="4 9" id="KW-1133">Transmembrane helix</keyword>
<evidence type="ECO:0000256" key="8">
    <source>
        <dbReference type="PROSITE-ProRule" id="PRU00703"/>
    </source>
</evidence>
<comment type="similarity">
    <text evidence="9">Belongs to the chloride channel (TC 2.A.49) family.</text>
</comment>
<evidence type="ECO:0000256" key="7">
    <source>
        <dbReference type="ARBA" id="ARBA00023214"/>
    </source>
</evidence>
<feature type="transmembrane region" description="Helical" evidence="9">
    <location>
        <begin position="402"/>
        <end position="422"/>
    </location>
</feature>
<dbReference type="Gene3D" id="1.10.3080.10">
    <property type="entry name" value="Clc chloride channel"/>
    <property type="match status" value="1"/>
</dbReference>
<accession>A0A9N9AXR8</accession>
<evidence type="ECO:0000256" key="6">
    <source>
        <dbReference type="ARBA" id="ARBA00023136"/>
    </source>
</evidence>
<evidence type="ECO:0000256" key="4">
    <source>
        <dbReference type="ARBA" id="ARBA00022989"/>
    </source>
</evidence>
<keyword evidence="5 9" id="KW-0406">Ion transport</keyword>
<dbReference type="Gene3D" id="3.10.580.10">
    <property type="entry name" value="CBS-domain"/>
    <property type="match status" value="1"/>
</dbReference>
<evidence type="ECO:0000256" key="2">
    <source>
        <dbReference type="ARBA" id="ARBA00022448"/>
    </source>
</evidence>
<dbReference type="Pfam" id="PF00654">
    <property type="entry name" value="Voltage_CLC"/>
    <property type="match status" value="1"/>
</dbReference>
<dbReference type="PANTHER" id="PTHR45711">
    <property type="entry name" value="CHLORIDE CHANNEL PROTEIN"/>
    <property type="match status" value="1"/>
</dbReference>
<dbReference type="FunFam" id="1.10.3080.10:FF:000011">
    <property type="entry name" value="Chloride channel protein"/>
    <property type="match status" value="1"/>
</dbReference>
<evidence type="ECO:0000259" key="11">
    <source>
        <dbReference type="PROSITE" id="PS51371"/>
    </source>
</evidence>
<keyword evidence="3 9" id="KW-0812">Transmembrane</keyword>
<feature type="compositionally biased region" description="Polar residues" evidence="10">
    <location>
        <begin position="7"/>
        <end position="29"/>
    </location>
</feature>
<dbReference type="CDD" id="cd03684">
    <property type="entry name" value="ClC_3_like"/>
    <property type="match status" value="1"/>
</dbReference>
<evidence type="ECO:0000256" key="3">
    <source>
        <dbReference type="ARBA" id="ARBA00022692"/>
    </source>
</evidence>
<dbReference type="Pfam" id="PF00571">
    <property type="entry name" value="CBS"/>
    <property type="match status" value="1"/>
</dbReference>
<gene>
    <name evidence="12" type="ORF">FMOSSE_LOCUS6244</name>
</gene>
<sequence length="849" mass="94373">MADESQRGSINGQASNTDDAITSSNNDNAGQLPWFSPIAPGNVRDRTLENDVNEPAETTSLLGAREPSVNYSHFPSARTSSEDDIAVGLFSRPKPKRPTFGARRHTWNPSQLKALTEPIRRFKRRSGAYDEDKQALVSEGSGIRVWYDDYTTIDWIHDYVKERIRVRKLNSIKGIRGWIIQTYDGAQGWILVFLIGIVTACFAASVDIAAEWGYDLKEGYCTTSFRLNRNFCCAHKNINGEECEEWKSWSQAFQIDNNADMFNFFFYVFVASSTQQVVKPKRKQLKPYAAGSGIPEVKTILSGFVIRGFLGIRTLWVKALSLAMVVSAGMTLGKEGPFVHIACCIGNILSRLFHKYNKNEGKRRGIISAAAAAGVSVAFAAPIGGVLFSLEEVSYYFPSKTLSRSFFCAIVAAVSLKLINPFGTGKIVMFQVSYDKDWHTFEIVSFLILGILGGLFGALLCKLIILYTKYVRNRSWLKKWPVVEVMMVVIITASVNYWNRYTKMSSTDLVYDLFSECKGENDHKGLCVNSPEEMFDVFCLLGLALISKFLTCVITFGVRTPAGIFIPSLLIGACFGRMLGIAIQYLTMTHPDFPIFAAVCNQNKDNDCVIPGVYAMVGAAASLAGVTRMTVSLTVIMFELTGALTYVLPIMTAIIISKWVADGIVKHGIYELLIDLVGHPFLNSNEEYVEATTTLELCQRDLEVIDVKDPNTIGELKVKLKVLGKSMSGYSDAGFPIVDDSILVGYIASTELEHAINSLHSSDDTIRCCFKEPPFDSESVNFTVYTDQAPLTVSQNASLEVVLEMFKKLGLRYIIVVNCGQYVGVIHKKRLLGYLRQLEGKKDDDFIRE</sequence>
<dbReference type="InterPro" id="IPR000644">
    <property type="entry name" value="CBS_dom"/>
</dbReference>
<keyword evidence="7 9" id="KW-0868">Chloride</keyword>
<feature type="transmembrane region" description="Helical" evidence="9">
    <location>
        <begin position="338"/>
        <end position="354"/>
    </location>
</feature>
<dbReference type="SUPFAM" id="SSF54631">
    <property type="entry name" value="CBS-domain pair"/>
    <property type="match status" value="1"/>
</dbReference>
<keyword evidence="6 9" id="KW-0472">Membrane</keyword>
<dbReference type="SUPFAM" id="SSF81340">
    <property type="entry name" value="Clc chloride channel"/>
    <property type="match status" value="1"/>
</dbReference>
<evidence type="ECO:0000313" key="12">
    <source>
        <dbReference type="EMBL" id="CAG8546478.1"/>
    </source>
</evidence>
<evidence type="ECO:0000256" key="1">
    <source>
        <dbReference type="ARBA" id="ARBA00004141"/>
    </source>
</evidence>
<evidence type="ECO:0000256" key="10">
    <source>
        <dbReference type="SAM" id="MobiDB-lite"/>
    </source>
</evidence>
<name>A0A9N9AXR8_FUNMO</name>
<feature type="transmembrane region" description="Helical" evidence="9">
    <location>
        <begin position="633"/>
        <end position="656"/>
    </location>
</feature>
<dbReference type="GO" id="GO:0005886">
    <property type="term" value="C:plasma membrane"/>
    <property type="evidence" value="ECO:0007669"/>
    <property type="project" value="TreeGrafter"/>
</dbReference>
<keyword evidence="13" id="KW-1185">Reference proteome</keyword>
<comment type="subcellular location">
    <subcellularLocation>
        <location evidence="1 9">Membrane</location>
        <topology evidence="1 9">Multi-pass membrane protein</topology>
    </subcellularLocation>
</comment>
<feature type="transmembrane region" description="Helical" evidence="9">
    <location>
        <begin position="366"/>
        <end position="390"/>
    </location>
</feature>
<proteinExistence type="inferred from homology"/>
<keyword evidence="8" id="KW-0129">CBS domain</keyword>
<evidence type="ECO:0000313" key="13">
    <source>
        <dbReference type="Proteomes" id="UP000789375"/>
    </source>
</evidence>
<keyword evidence="2 9" id="KW-0813">Transport</keyword>
<organism evidence="12 13">
    <name type="scientific">Funneliformis mosseae</name>
    <name type="common">Endomycorrhizal fungus</name>
    <name type="synonym">Glomus mosseae</name>
    <dbReference type="NCBI Taxonomy" id="27381"/>
    <lineage>
        <taxon>Eukaryota</taxon>
        <taxon>Fungi</taxon>
        <taxon>Fungi incertae sedis</taxon>
        <taxon>Mucoromycota</taxon>
        <taxon>Glomeromycotina</taxon>
        <taxon>Glomeromycetes</taxon>
        <taxon>Glomerales</taxon>
        <taxon>Glomeraceae</taxon>
        <taxon>Funneliformis</taxon>
    </lineage>
</organism>
<comment type="caution">
    <text evidence="12">The sequence shown here is derived from an EMBL/GenBank/DDBJ whole genome shotgun (WGS) entry which is preliminary data.</text>
</comment>
<dbReference type="GO" id="GO:0005247">
    <property type="term" value="F:voltage-gated chloride channel activity"/>
    <property type="evidence" value="ECO:0007669"/>
    <property type="project" value="TreeGrafter"/>
</dbReference>
<feature type="transmembrane region" description="Helical" evidence="9">
    <location>
        <begin position="608"/>
        <end position="627"/>
    </location>
</feature>
<feature type="domain" description="CBS" evidence="11">
    <location>
        <begin position="785"/>
        <end position="846"/>
    </location>
</feature>
<feature type="transmembrane region" description="Helical" evidence="9">
    <location>
        <begin position="189"/>
        <end position="210"/>
    </location>
</feature>